<protein>
    <submittedName>
        <fullName evidence="2">Uncharacterized protein</fullName>
    </submittedName>
</protein>
<reference evidence="3" key="1">
    <citation type="submission" date="2015-11" db="EMBL/GenBank/DDBJ databases">
        <authorList>
            <person name="Varghese N."/>
        </authorList>
    </citation>
    <scope>NUCLEOTIDE SEQUENCE [LARGE SCALE GENOMIC DNA]</scope>
    <source>
        <strain evidence="3">DSM 45899</strain>
    </source>
</reference>
<proteinExistence type="predicted"/>
<feature type="compositionally biased region" description="Polar residues" evidence="1">
    <location>
        <begin position="1"/>
        <end position="10"/>
    </location>
</feature>
<sequence>MYLSSPTSLSEGRIEGSGRRPAGAWGDLVGMRSDSGVLVTVAPMVPLGVSLVADSHIGGNVANGRARGDRSGQPAVDGGANYVPARR</sequence>
<dbReference type="EMBL" id="FAOZ01000014">
    <property type="protein sequence ID" value="CUU57766.1"/>
    <property type="molecule type" value="Genomic_DNA"/>
</dbReference>
<dbReference type="AlphaFoldDB" id="A0A0S4QTN2"/>
<accession>A0A0S4QTN2</accession>
<name>A0A0S4QTN2_9ACTN</name>
<dbReference type="Proteomes" id="UP000198802">
    <property type="component" value="Unassembled WGS sequence"/>
</dbReference>
<evidence type="ECO:0000313" key="3">
    <source>
        <dbReference type="Proteomes" id="UP000198802"/>
    </source>
</evidence>
<organism evidence="2 3">
    <name type="scientific">Parafrankia irregularis</name>
    <dbReference type="NCBI Taxonomy" id="795642"/>
    <lineage>
        <taxon>Bacteria</taxon>
        <taxon>Bacillati</taxon>
        <taxon>Actinomycetota</taxon>
        <taxon>Actinomycetes</taxon>
        <taxon>Frankiales</taxon>
        <taxon>Frankiaceae</taxon>
        <taxon>Parafrankia</taxon>
    </lineage>
</organism>
<gene>
    <name evidence="2" type="ORF">Ga0074812_114114</name>
</gene>
<feature type="region of interest" description="Disordered" evidence="1">
    <location>
        <begin position="1"/>
        <end position="24"/>
    </location>
</feature>
<keyword evidence="3" id="KW-1185">Reference proteome</keyword>
<evidence type="ECO:0000313" key="2">
    <source>
        <dbReference type="EMBL" id="CUU57766.1"/>
    </source>
</evidence>
<evidence type="ECO:0000256" key="1">
    <source>
        <dbReference type="SAM" id="MobiDB-lite"/>
    </source>
</evidence>
<feature type="region of interest" description="Disordered" evidence="1">
    <location>
        <begin position="59"/>
        <end position="87"/>
    </location>
</feature>